<name>A0ABV6BFU2_9GAMM</name>
<evidence type="ECO:0000256" key="7">
    <source>
        <dbReference type="SAM" id="Phobius"/>
    </source>
</evidence>
<organism evidence="9 10">
    <name type="scientific">Rheinheimera tilapiae</name>
    <dbReference type="NCBI Taxonomy" id="875043"/>
    <lineage>
        <taxon>Bacteria</taxon>
        <taxon>Pseudomonadati</taxon>
        <taxon>Pseudomonadota</taxon>
        <taxon>Gammaproteobacteria</taxon>
        <taxon>Chromatiales</taxon>
        <taxon>Chromatiaceae</taxon>
        <taxon>Rheinheimera</taxon>
    </lineage>
</organism>
<dbReference type="Pfam" id="PF02470">
    <property type="entry name" value="MlaD"/>
    <property type="match status" value="3"/>
</dbReference>
<evidence type="ECO:0000256" key="2">
    <source>
        <dbReference type="ARBA" id="ARBA00022475"/>
    </source>
</evidence>
<comment type="subcellular location">
    <subcellularLocation>
        <location evidence="1">Cell inner membrane</location>
    </subcellularLocation>
</comment>
<dbReference type="RefSeq" id="WP_377243854.1">
    <property type="nucleotide sequence ID" value="NZ_JBHLXP010000003.1"/>
</dbReference>
<keyword evidence="6 7" id="KW-0472">Membrane</keyword>
<reference evidence="9 10" key="1">
    <citation type="submission" date="2024-09" db="EMBL/GenBank/DDBJ databases">
        <authorList>
            <person name="Sun Q."/>
            <person name="Mori K."/>
        </authorList>
    </citation>
    <scope>NUCLEOTIDE SEQUENCE [LARGE SCALE GENOMIC DNA]</scope>
    <source>
        <strain evidence="9 10">KCTC 23315</strain>
    </source>
</reference>
<feature type="domain" description="Mce/MlaD" evidence="8">
    <location>
        <begin position="157"/>
        <end position="217"/>
    </location>
</feature>
<evidence type="ECO:0000256" key="6">
    <source>
        <dbReference type="ARBA" id="ARBA00023136"/>
    </source>
</evidence>
<keyword evidence="10" id="KW-1185">Reference proteome</keyword>
<dbReference type="PANTHER" id="PTHR30462">
    <property type="entry name" value="INTERMEMBRANE TRANSPORT PROTEIN PQIB-RELATED"/>
    <property type="match status" value="1"/>
</dbReference>
<sequence>MTNSAVQANIRKISQWSPIWIVPVAAVLIGSWMLYHTFKNQGPTVTMLASNAEGIISGKTQIKSRSVDVGKVVSVELSQDLKQVVIRARMNPGTANLLNDESQLWVVKPTIGRGGVSGLNTLLSGAYIELQPGKSDSGKYFFELLETPPIAPPDAPGVRIFLSSSDAAALAVGDPILYRGYDVGTVERSEFDMTKRNMRYQLFIRAPYDALVTENVRFWKASGMALDMSAEGVRIEMASMATLLGGGVTFDVLDGWPAGNKVVDDADFQLFENRKSIQDGLYNEYLEYLLFFDESIRGLTAGAPVEYRGVRIGTVASVPYFFNMKNPLEVAFNKGIPVLIRIETGRLYDNLTLPQLRLELDQAVSKGLRAVLKTGNLLTGGLYIDLNQLEADSKGVSATAAAPAAVAASADGVTANATTDAETPAIVATPLLPEPLPEFAGYKILPTSRSGLGHIEQKVLQALDKINNLPVEQVLADSSATLNATKDLMQQSQQLVLSLDALVKADATQQLPAEVNKSLADLRKTLAGLSPGSPVYERINSNLQAMDKVLRDLQPVVQTLNQQSNALIISADPAADPEPEQGNQP</sequence>
<keyword evidence="4 7" id="KW-0812">Transmembrane</keyword>
<dbReference type="InterPro" id="IPR051800">
    <property type="entry name" value="PqiA-PqiB_transport"/>
</dbReference>
<comment type="caution">
    <text evidence="9">The sequence shown here is derived from an EMBL/GenBank/DDBJ whole genome shotgun (WGS) entry which is preliminary data.</text>
</comment>
<gene>
    <name evidence="9" type="primary">pqiB</name>
    <name evidence="9" type="ORF">ACFFJP_11565</name>
</gene>
<evidence type="ECO:0000256" key="3">
    <source>
        <dbReference type="ARBA" id="ARBA00022519"/>
    </source>
</evidence>
<feature type="transmembrane region" description="Helical" evidence="7">
    <location>
        <begin position="20"/>
        <end position="38"/>
    </location>
</feature>
<evidence type="ECO:0000259" key="8">
    <source>
        <dbReference type="Pfam" id="PF02470"/>
    </source>
</evidence>
<dbReference type="InterPro" id="IPR003399">
    <property type="entry name" value="Mce/MlaD"/>
</dbReference>
<dbReference type="EMBL" id="JBHLXP010000003">
    <property type="protein sequence ID" value="MFC0048922.1"/>
    <property type="molecule type" value="Genomic_DNA"/>
</dbReference>
<dbReference type="Proteomes" id="UP001589813">
    <property type="component" value="Unassembled WGS sequence"/>
</dbReference>
<feature type="domain" description="Mce/MlaD" evidence="8">
    <location>
        <begin position="288"/>
        <end position="387"/>
    </location>
</feature>
<feature type="domain" description="Mce/MlaD" evidence="8">
    <location>
        <begin position="42"/>
        <end position="133"/>
    </location>
</feature>
<evidence type="ECO:0000256" key="4">
    <source>
        <dbReference type="ARBA" id="ARBA00022692"/>
    </source>
</evidence>
<evidence type="ECO:0000313" key="10">
    <source>
        <dbReference type="Proteomes" id="UP001589813"/>
    </source>
</evidence>
<dbReference type="NCBIfam" id="NF008070">
    <property type="entry name" value="PRK10807.1"/>
    <property type="match status" value="1"/>
</dbReference>
<keyword evidence="3" id="KW-0997">Cell inner membrane</keyword>
<keyword evidence="2" id="KW-1003">Cell membrane</keyword>
<dbReference type="PANTHER" id="PTHR30462:SF2">
    <property type="entry name" value="INTERMEMBRANE TRANSPORT PROTEIN PQIB"/>
    <property type="match status" value="1"/>
</dbReference>
<accession>A0ABV6BFU2</accession>
<proteinExistence type="predicted"/>
<evidence type="ECO:0000256" key="5">
    <source>
        <dbReference type="ARBA" id="ARBA00022989"/>
    </source>
</evidence>
<evidence type="ECO:0000313" key="9">
    <source>
        <dbReference type="EMBL" id="MFC0048922.1"/>
    </source>
</evidence>
<protein>
    <submittedName>
        <fullName evidence="9">Intermembrane transport protein PqiB</fullName>
    </submittedName>
</protein>
<keyword evidence="5 7" id="KW-1133">Transmembrane helix</keyword>
<evidence type="ECO:0000256" key="1">
    <source>
        <dbReference type="ARBA" id="ARBA00004533"/>
    </source>
</evidence>